<feature type="region of interest" description="Disordered" evidence="1">
    <location>
        <begin position="60"/>
        <end position="83"/>
    </location>
</feature>
<evidence type="ECO:0000256" key="1">
    <source>
        <dbReference type="SAM" id="MobiDB-lite"/>
    </source>
</evidence>
<dbReference type="AlphaFoldDB" id="A0A4R7J608"/>
<proteinExistence type="predicted"/>
<evidence type="ECO:0000313" key="4">
    <source>
        <dbReference type="Proteomes" id="UP000295371"/>
    </source>
</evidence>
<name>A0A4R7J608_9ACTN</name>
<accession>A0A4R7J608</accession>
<feature type="compositionally biased region" description="Basic and acidic residues" evidence="1">
    <location>
        <begin position="69"/>
        <end position="83"/>
    </location>
</feature>
<gene>
    <name evidence="3" type="ORF">CLV29_0248</name>
</gene>
<dbReference type="EMBL" id="SOAW01000001">
    <property type="protein sequence ID" value="TDT32664.1"/>
    <property type="molecule type" value="Genomic_DNA"/>
</dbReference>
<dbReference type="Proteomes" id="UP000295371">
    <property type="component" value="Unassembled WGS sequence"/>
</dbReference>
<comment type="caution">
    <text evidence="3">The sequence shown here is derived from an EMBL/GenBank/DDBJ whole genome shotgun (WGS) entry which is preliminary data.</text>
</comment>
<dbReference type="InterPro" id="IPR056934">
    <property type="entry name" value="SH3_Rv0428c"/>
</dbReference>
<evidence type="ECO:0000259" key="2">
    <source>
        <dbReference type="Pfam" id="PF24551"/>
    </source>
</evidence>
<keyword evidence="4" id="KW-1185">Reference proteome</keyword>
<sequence length="83" mass="9613">MTHKPPDRDQDLNPAPGLGRWTVRHRIADGSLTDVVGQLLQIDDRELVLRDRRGQQHRILRSAVVASRRVPDRPPPRRRPRES</sequence>
<reference evidence="3 4" key="1">
    <citation type="submission" date="2019-03" db="EMBL/GenBank/DDBJ databases">
        <title>Genomic Encyclopedia of Archaeal and Bacterial Type Strains, Phase II (KMG-II): from individual species to whole genera.</title>
        <authorList>
            <person name="Goeker M."/>
        </authorList>
    </citation>
    <scope>NUCLEOTIDE SEQUENCE [LARGE SCALE GENOMIC DNA]</scope>
    <source>
        <strain evidence="3 4">DSM 24323</strain>
    </source>
</reference>
<evidence type="ECO:0000313" key="3">
    <source>
        <dbReference type="EMBL" id="TDT32664.1"/>
    </source>
</evidence>
<organism evidence="3 4">
    <name type="scientific">Naumannella halotolerans</name>
    <dbReference type="NCBI Taxonomy" id="993414"/>
    <lineage>
        <taxon>Bacteria</taxon>
        <taxon>Bacillati</taxon>
        <taxon>Actinomycetota</taxon>
        <taxon>Actinomycetes</taxon>
        <taxon>Propionibacteriales</taxon>
        <taxon>Propionibacteriaceae</taxon>
        <taxon>Naumannella</taxon>
    </lineage>
</organism>
<protein>
    <recommendedName>
        <fullName evidence="2">Histone acetyltransferase Rv0428c-like SH3 domain-containing protein</fullName>
    </recommendedName>
</protein>
<dbReference type="Pfam" id="PF24551">
    <property type="entry name" value="SH3_Rv0428c"/>
    <property type="match status" value="1"/>
</dbReference>
<feature type="domain" description="Histone acetyltransferase Rv0428c-like SH3" evidence="2">
    <location>
        <begin position="20"/>
        <end position="68"/>
    </location>
</feature>